<reference evidence="8" key="1">
    <citation type="submission" date="2022-04" db="EMBL/GenBank/DDBJ databases">
        <title>A functionally conserved STORR gene fusion in Papaver species that diverged 16.8 million years ago.</title>
        <authorList>
            <person name="Catania T."/>
        </authorList>
    </citation>
    <scope>NUCLEOTIDE SEQUENCE</scope>
    <source>
        <strain evidence="8">S-188037</strain>
    </source>
</reference>
<dbReference type="Pfam" id="PF25352">
    <property type="entry name" value="PH_ULP"/>
    <property type="match status" value="1"/>
</dbReference>
<feature type="region of interest" description="Disordered" evidence="6">
    <location>
        <begin position="599"/>
        <end position="618"/>
    </location>
</feature>
<dbReference type="PANTHER" id="PTHR47764">
    <property type="entry name" value="UBIQUITIN-LIKE-SPECIFIC PROTEASE 2B-RELATED"/>
    <property type="match status" value="1"/>
</dbReference>
<feature type="region of interest" description="Disordered" evidence="6">
    <location>
        <begin position="43"/>
        <end position="97"/>
    </location>
</feature>
<evidence type="ECO:0000256" key="1">
    <source>
        <dbReference type="ARBA" id="ARBA00005234"/>
    </source>
</evidence>
<evidence type="ECO:0000313" key="9">
    <source>
        <dbReference type="Proteomes" id="UP001202328"/>
    </source>
</evidence>
<keyword evidence="9" id="KW-1185">Reference proteome</keyword>
<dbReference type="GO" id="GO:0008234">
    <property type="term" value="F:cysteine-type peptidase activity"/>
    <property type="evidence" value="ECO:0007669"/>
    <property type="project" value="InterPro"/>
</dbReference>
<dbReference type="PROSITE" id="PS50600">
    <property type="entry name" value="ULP_PROTEASE"/>
    <property type="match status" value="1"/>
</dbReference>
<comment type="caution">
    <text evidence="8">The sequence shown here is derived from an EMBL/GenBank/DDBJ whole genome shotgun (WGS) entry which is preliminary data.</text>
</comment>
<dbReference type="FunFam" id="3.30.310.130:FF:000006">
    <property type="entry name" value="Probable ubiquitin-like-specific protease 2B"/>
    <property type="match status" value="1"/>
</dbReference>
<feature type="compositionally biased region" description="Basic and acidic residues" evidence="6">
    <location>
        <begin position="780"/>
        <end position="803"/>
    </location>
</feature>
<dbReference type="InterPro" id="IPR003653">
    <property type="entry name" value="Peptidase_C48_C"/>
</dbReference>
<feature type="region of interest" description="Disordered" evidence="6">
    <location>
        <begin position="759"/>
        <end position="816"/>
    </location>
</feature>
<dbReference type="InterPro" id="IPR057375">
    <property type="entry name" value="ULP2A/B_PH"/>
</dbReference>
<proteinExistence type="inferred from homology"/>
<keyword evidence="2" id="KW-0645">Protease</keyword>
<comment type="similarity">
    <text evidence="1">Belongs to the peptidase C48 family.</text>
</comment>
<dbReference type="Pfam" id="PF02902">
    <property type="entry name" value="Peptidase_C48"/>
    <property type="match status" value="1"/>
</dbReference>
<evidence type="ECO:0000256" key="4">
    <source>
        <dbReference type="ARBA" id="ARBA00022801"/>
    </source>
</evidence>
<dbReference type="SUPFAM" id="SSF54001">
    <property type="entry name" value="Cysteine proteinases"/>
    <property type="match status" value="1"/>
</dbReference>
<organism evidence="8 9">
    <name type="scientific">Papaver atlanticum</name>
    <dbReference type="NCBI Taxonomy" id="357466"/>
    <lineage>
        <taxon>Eukaryota</taxon>
        <taxon>Viridiplantae</taxon>
        <taxon>Streptophyta</taxon>
        <taxon>Embryophyta</taxon>
        <taxon>Tracheophyta</taxon>
        <taxon>Spermatophyta</taxon>
        <taxon>Magnoliopsida</taxon>
        <taxon>Ranunculales</taxon>
        <taxon>Papaveraceae</taxon>
        <taxon>Papaveroideae</taxon>
        <taxon>Papaver</taxon>
    </lineage>
</organism>
<dbReference type="GO" id="GO:0006508">
    <property type="term" value="P:proteolysis"/>
    <property type="evidence" value="ECO:0007669"/>
    <property type="project" value="UniProtKB-KW"/>
</dbReference>
<comment type="function">
    <text evidence="5">Protease that catalyzes two essential functions in the SUMO pathway: processing of full-length SUMOs to their mature forms and deconjugation of SUMO from targeted proteins.</text>
</comment>
<dbReference type="PANTHER" id="PTHR47764:SF2">
    <property type="entry name" value="UBIQUITIN-LIKE PROTEASE FAMILY PROFILE DOMAIN-CONTAINING PROTEIN"/>
    <property type="match status" value="1"/>
</dbReference>
<dbReference type="InterPro" id="IPR038765">
    <property type="entry name" value="Papain-like_cys_pep_sf"/>
</dbReference>
<dbReference type="Gene3D" id="3.30.310.130">
    <property type="entry name" value="Ubiquitin-related"/>
    <property type="match status" value="1"/>
</dbReference>
<protein>
    <recommendedName>
        <fullName evidence="7">Ubiquitin-like protease family profile domain-containing protein</fullName>
    </recommendedName>
</protein>
<evidence type="ECO:0000256" key="6">
    <source>
        <dbReference type="SAM" id="MobiDB-lite"/>
    </source>
</evidence>
<evidence type="ECO:0000256" key="5">
    <source>
        <dbReference type="ARBA" id="ARBA00057729"/>
    </source>
</evidence>
<gene>
    <name evidence="8" type="ORF">MKW98_013135</name>
</gene>
<evidence type="ECO:0000259" key="7">
    <source>
        <dbReference type="PROSITE" id="PS50600"/>
    </source>
</evidence>
<dbReference type="Proteomes" id="UP001202328">
    <property type="component" value="Unassembled WGS sequence"/>
</dbReference>
<feature type="compositionally biased region" description="Low complexity" evidence="6">
    <location>
        <begin position="72"/>
        <end position="81"/>
    </location>
</feature>
<dbReference type="Gene3D" id="1.10.418.20">
    <property type="match status" value="1"/>
</dbReference>
<evidence type="ECO:0000313" key="8">
    <source>
        <dbReference type="EMBL" id="KAI3942483.1"/>
    </source>
</evidence>
<accession>A0AAD4T9P2</accession>
<evidence type="ECO:0000256" key="3">
    <source>
        <dbReference type="ARBA" id="ARBA00022786"/>
    </source>
</evidence>
<name>A0AAD4T9P2_9MAGN</name>
<sequence>MEENSDNENFDAFEFNTDDEAVELVSEKYVDKFTSNPASLYLQPVSNEADFQPRNMDGIDAQANDFSDEGDSSSPSSPSSSDLGENEGYLEDPASHSFSDGLQLESAEVVVVSPDYITFGDKYCTESSLIFSSSGVTLEGTNTLGDKECFRSEWSIYDVTHIESKWCGMVDTALVKLHVRETTVVEDSHGPPDVVLNFAIYDDRWARKQEKIMSLNARYKAVWYEVAGNGMARLDGNYMGQNSRFSLERYLHEKHFEEVIYPKGDPDAVSISKRDVDLLEPETFINDTLIDFYIKYLKNKIQPEDQHRFHFFNSFFFRKLADLDKDPSSASKGRAAFLRVRKWTRKVNLFGKDYIFIPVNYNLHWSLIVLCHLGEVANSKGEEIDDSHKMPCILHMDSIKGSHKGLQNLIQSYLWEEWKERQAESSEDLLSKFLNLRFINLELPQQENSFDCGLFLLHYVECFLEDAPNSFSPLNILKSSNFLNMDWFPPSEASLKRARMKKLIQELVDNHSPVTPEAASIDGLAFLSGKSSLPTVEPGIEMNLLERTPINDAQFGNDQGSVYREFFEPGSTAETFPHEQYRAFDQHSVPHTSKYGMSPIEEGEESQEGITSLSGAAGGWEPGELTFETCSTSYVSKTVGEAEPLCNLGSFSMHLEEHNDNSTPPASSFGYQDSSEVRFDMLSLTREIAPQNQQEQTEEANAFQENIYGSCLADKANNFMVEGSQGMERNTNVFENAEFLSCKGSSPAAISREEKNFLSEERNPPGDDLQLNGGGARSGLSEDHHDVQLIEDDLKSELDEHNHIAKRPRLMLSSEG</sequence>
<keyword evidence="4" id="KW-0378">Hydrolase</keyword>
<dbReference type="AlphaFoldDB" id="A0AAD4T9P2"/>
<evidence type="ECO:0000256" key="2">
    <source>
        <dbReference type="ARBA" id="ARBA00022670"/>
    </source>
</evidence>
<dbReference type="EMBL" id="JAJJMB010004648">
    <property type="protein sequence ID" value="KAI3942483.1"/>
    <property type="molecule type" value="Genomic_DNA"/>
</dbReference>
<feature type="domain" description="Ubiquitin-like protease family profile" evidence="7">
    <location>
        <begin position="269"/>
        <end position="463"/>
    </location>
</feature>
<keyword evidence="3" id="KW-0833">Ubl conjugation pathway</keyword>